<proteinExistence type="predicted"/>
<name>A0A4Y7SYL2_COPMI</name>
<dbReference type="Proteomes" id="UP000298030">
    <property type="component" value="Unassembled WGS sequence"/>
</dbReference>
<comment type="caution">
    <text evidence="1">The sequence shown here is derived from an EMBL/GenBank/DDBJ whole genome shotgun (WGS) entry which is preliminary data.</text>
</comment>
<protein>
    <submittedName>
        <fullName evidence="1">Uncharacterized protein</fullName>
    </submittedName>
</protein>
<dbReference type="EMBL" id="QPFP01000044">
    <property type="protein sequence ID" value="TEB26932.1"/>
    <property type="molecule type" value="Genomic_DNA"/>
</dbReference>
<evidence type="ECO:0000313" key="2">
    <source>
        <dbReference type="Proteomes" id="UP000298030"/>
    </source>
</evidence>
<dbReference type="AlphaFoldDB" id="A0A4Y7SYL2"/>
<organism evidence="1 2">
    <name type="scientific">Coprinellus micaceus</name>
    <name type="common">Glistening ink-cap mushroom</name>
    <name type="synonym">Coprinus micaceus</name>
    <dbReference type="NCBI Taxonomy" id="71717"/>
    <lineage>
        <taxon>Eukaryota</taxon>
        <taxon>Fungi</taxon>
        <taxon>Dikarya</taxon>
        <taxon>Basidiomycota</taxon>
        <taxon>Agaricomycotina</taxon>
        <taxon>Agaricomycetes</taxon>
        <taxon>Agaricomycetidae</taxon>
        <taxon>Agaricales</taxon>
        <taxon>Agaricineae</taxon>
        <taxon>Psathyrellaceae</taxon>
        <taxon>Coprinellus</taxon>
    </lineage>
</organism>
<gene>
    <name evidence="1" type="ORF">FA13DRAFT_1712919</name>
</gene>
<reference evidence="1 2" key="1">
    <citation type="journal article" date="2019" name="Nat. Ecol. Evol.">
        <title>Megaphylogeny resolves global patterns of mushroom evolution.</title>
        <authorList>
            <person name="Varga T."/>
            <person name="Krizsan K."/>
            <person name="Foldi C."/>
            <person name="Dima B."/>
            <person name="Sanchez-Garcia M."/>
            <person name="Sanchez-Ramirez S."/>
            <person name="Szollosi G.J."/>
            <person name="Szarkandi J.G."/>
            <person name="Papp V."/>
            <person name="Albert L."/>
            <person name="Andreopoulos W."/>
            <person name="Angelini C."/>
            <person name="Antonin V."/>
            <person name="Barry K.W."/>
            <person name="Bougher N.L."/>
            <person name="Buchanan P."/>
            <person name="Buyck B."/>
            <person name="Bense V."/>
            <person name="Catcheside P."/>
            <person name="Chovatia M."/>
            <person name="Cooper J."/>
            <person name="Damon W."/>
            <person name="Desjardin D."/>
            <person name="Finy P."/>
            <person name="Geml J."/>
            <person name="Haridas S."/>
            <person name="Hughes K."/>
            <person name="Justo A."/>
            <person name="Karasinski D."/>
            <person name="Kautmanova I."/>
            <person name="Kiss B."/>
            <person name="Kocsube S."/>
            <person name="Kotiranta H."/>
            <person name="LaButti K.M."/>
            <person name="Lechner B.E."/>
            <person name="Liimatainen K."/>
            <person name="Lipzen A."/>
            <person name="Lukacs Z."/>
            <person name="Mihaltcheva S."/>
            <person name="Morgado L.N."/>
            <person name="Niskanen T."/>
            <person name="Noordeloos M.E."/>
            <person name="Ohm R.A."/>
            <person name="Ortiz-Santana B."/>
            <person name="Ovrebo C."/>
            <person name="Racz N."/>
            <person name="Riley R."/>
            <person name="Savchenko A."/>
            <person name="Shiryaev A."/>
            <person name="Soop K."/>
            <person name="Spirin V."/>
            <person name="Szebenyi C."/>
            <person name="Tomsovsky M."/>
            <person name="Tulloss R.E."/>
            <person name="Uehling J."/>
            <person name="Grigoriev I.V."/>
            <person name="Vagvolgyi C."/>
            <person name="Papp T."/>
            <person name="Martin F.M."/>
            <person name="Miettinen O."/>
            <person name="Hibbett D.S."/>
            <person name="Nagy L.G."/>
        </authorList>
    </citation>
    <scope>NUCLEOTIDE SEQUENCE [LARGE SCALE GENOMIC DNA]</scope>
    <source>
        <strain evidence="1 2">FP101781</strain>
    </source>
</reference>
<accession>A0A4Y7SYL2</accession>
<keyword evidence="2" id="KW-1185">Reference proteome</keyword>
<sequence length="441" mass="48871">MGALPPSCLPLDVNWGTWCRIGATPDMLLALRSNLAGLQALDGVDYIVKFMTDWDEVPGSLRGSWYSNEWAKRSISQGVNTFNLLFTVSPETGRILSSEPSVDHGCWSAFISLTLHRHALERHLELDKQLVWQDPFTPTGGDFARILVIDLSPQGKGSAIKLDEPSCWEARRKYSPNAWVSNSPSVEHLEAEVSLKTMPHSQSVSWVGLRGEEESQDLPDDVETLVNEHGWEIIEWDGSWEAERHGLKAVCDSATLALSETARIGLETGAFILDDLKHRGGWSFFALPVGTSYGGGQEVPGHLVHPRPRERLAQSLLKNPDLRRIAGFQSTTGISRLRRSGHLKLYNIKKAIQFPHCSALIPSAFLAHGNSPLQIGETRYSVTQYASGDLFRWAAYGFRSGVSFDSTKPGKAKRNGGEDVCWPQGLDLFSKYDELFPTVDS</sequence>
<evidence type="ECO:0000313" key="1">
    <source>
        <dbReference type="EMBL" id="TEB26932.1"/>
    </source>
</evidence>